<gene>
    <name evidence="5" type="ORF">DZ860_19135</name>
</gene>
<comment type="caution">
    <text evidence="5">The sequence shown here is derived from an EMBL/GenBank/DDBJ whole genome shotgun (WGS) entry which is preliminary data.</text>
</comment>
<keyword evidence="1 3" id="KW-0732">Signal</keyword>
<evidence type="ECO:0000259" key="4">
    <source>
        <dbReference type="Pfam" id="PF13778"/>
    </source>
</evidence>
<dbReference type="AlphaFoldDB" id="A0A3A6QJ41"/>
<dbReference type="OrthoDB" id="5893017at2"/>
<evidence type="ECO:0000313" key="6">
    <source>
        <dbReference type="Proteomes" id="UP000273252"/>
    </source>
</evidence>
<feature type="region of interest" description="Disordered" evidence="2">
    <location>
        <begin position="125"/>
        <end position="145"/>
    </location>
</feature>
<keyword evidence="6" id="KW-1185">Reference proteome</keyword>
<protein>
    <submittedName>
        <fullName evidence="5">DUF4174 domain-containing protein</fullName>
    </submittedName>
</protein>
<feature type="domain" description="DUF4174" evidence="4">
    <location>
        <begin position="26"/>
        <end position="135"/>
    </location>
</feature>
<feature type="signal peptide" evidence="3">
    <location>
        <begin position="1"/>
        <end position="19"/>
    </location>
</feature>
<sequence>MKLFLIISLLFATSFPAYSYPSNDSPWAHRSVIYFAPTIDEHVKQFLLETLKNDCEMMDRDVITLVITEDGYTIPAWVKHEFDLKAMYLLYGIKEGSHTAILVGKDGAEKLRWFKKANWEKIKQTIDKTQNRHDETQGRADPCST</sequence>
<dbReference type="InterPro" id="IPR025232">
    <property type="entry name" value="DUF4174"/>
</dbReference>
<evidence type="ECO:0000313" key="5">
    <source>
        <dbReference type="EMBL" id="RJX67132.1"/>
    </source>
</evidence>
<proteinExistence type="predicted"/>
<feature type="compositionally biased region" description="Basic and acidic residues" evidence="2">
    <location>
        <begin position="125"/>
        <end position="138"/>
    </location>
</feature>
<dbReference type="Pfam" id="PF13778">
    <property type="entry name" value="DUF4174"/>
    <property type="match status" value="1"/>
</dbReference>
<dbReference type="RefSeq" id="WP_120034345.1">
    <property type="nucleotide sequence ID" value="NZ_QVMU01000025.1"/>
</dbReference>
<accession>A0A3A6QJ41</accession>
<dbReference type="Proteomes" id="UP000273252">
    <property type="component" value="Unassembled WGS sequence"/>
</dbReference>
<feature type="chain" id="PRO_5017325260" evidence="3">
    <location>
        <begin position="20"/>
        <end position="145"/>
    </location>
</feature>
<evidence type="ECO:0000256" key="1">
    <source>
        <dbReference type="ARBA" id="ARBA00022729"/>
    </source>
</evidence>
<name>A0A3A6QJ41_9VIBR</name>
<organism evidence="5 6">
    <name type="scientific">Vibrio sinensis</name>
    <dbReference type="NCBI Taxonomy" id="2302434"/>
    <lineage>
        <taxon>Bacteria</taxon>
        <taxon>Pseudomonadati</taxon>
        <taxon>Pseudomonadota</taxon>
        <taxon>Gammaproteobacteria</taxon>
        <taxon>Vibrionales</taxon>
        <taxon>Vibrionaceae</taxon>
        <taxon>Vibrio</taxon>
    </lineage>
</organism>
<reference evidence="5 6" key="1">
    <citation type="submission" date="2018-08" db="EMBL/GenBank/DDBJ databases">
        <title>Vibrio isolated from the Eastern China Marginal Seas.</title>
        <authorList>
            <person name="Li Y."/>
        </authorList>
    </citation>
    <scope>NUCLEOTIDE SEQUENCE [LARGE SCALE GENOMIC DNA]</scope>
    <source>
        <strain evidence="5 6">BEI233</strain>
    </source>
</reference>
<dbReference type="EMBL" id="QVMU01000025">
    <property type="protein sequence ID" value="RJX67132.1"/>
    <property type="molecule type" value="Genomic_DNA"/>
</dbReference>
<evidence type="ECO:0000256" key="2">
    <source>
        <dbReference type="SAM" id="MobiDB-lite"/>
    </source>
</evidence>
<evidence type="ECO:0000256" key="3">
    <source>
        <dbReference type="SAM" id="SignalP"/>
    </source>
</evidence>